<dbReference type="PANTHER" id="PTHR11142">
    <property type="entry name" value="PSEUDOURIDYLATE SYNTHASE"/>
    <property type="match status" value="1"/>
</dbReference>
<comment type="similarity">
    <text evidence="1 4 7">Belongs to the tRNA pseudouridine synthase TruA family.</text>
</comment>
<dbReference type="EC" id="5.4.99.12" evidence="4"/>
<dbReference type="EMBL" id="JQBS01000017">
    <property type="protein sequence ID" value="KRN56959.1"/>
    <property type="molecule type" value="Genomic_DNA"/>
</dbReference>
<keyword evidence="10" id="KW-1185">Reference proteome</keyword>
<comment type="caution">
    <text evidence="9">The sequence shown here is derived from an EMBL/GenBank/DDBJ whole genome shotgun (WGS) entry which is preliminary data.</text>
</comment>
<dbReference type="InterPro" id="IPR001406">
    <property type="entry name" value="PsdUridine_synth_TruA"/>
</dbReference>
<dbReference type="Pfam" id="PF01416">
    <property type="entry name" value="PseudoU_synth_1"/>
    <property type="match status" value="2"/>
</dbReference>
<dbReference type="Gene3D" id="3.30.70.660">
    <property type="entry name" value="Pseudouridine synthase I, catalytic domain, C-terminal subdomain"/>
    <property type="match status" value="1"/>
</dbReference>
<accession>A0A0R2HWC3</accession>
<evidence type="ECO:0000313" key="10">
    <source>
        <dbReference type="Proteomes" id="UP000051658"/>
    </source>
</evidence>
<evidence type="ECO:0000256" key="1">
    <source>
        <dbReference type="ARBA" id="ARBA00009375"/>
    </source>
</evidence>
<reference evidence="9 10" key="1">
    <citation type="journal article" date="2015" name="Genome Announc.">
        <title>Expanding the biotechnology potential of lactobacilli through comparative genomics of 213 strains and associated genera.</title>
        <authorList>
            <person name="Sun Z."/>
            <person name="Harris H.M."/>
            <person name="McCann A."/>
            <person name="Guo C."/>
            <person name="Argimon S."/>
            <person name="Zhang W."/>
            <person name="Yang X."/>
            <person name="Jeffery I.B."/>
            <person name="Cooney J.C."/>
            <person name="Kagawa T.F."/>
            <person name="Liu W."/>
            <person name="Song Y."/>
            <person name="Salvetti E."/>
            <person name="Wrobel A."/>
            <person name="Rasinkangas P."/>
            <person name="Parkhill J."/>
            <person name="Rea M.C."/>
            <person name="O'Sullivan O."/>
            <person name="Ritari J."/>
            <person name="Douillard F.P."/>
            <person name="Paul Ross R."/>
            <person name="Yang R."/>
            <person name="Briner A.E."/>
            <person name="Felis G.E."/>
            <person name="de Vos W.M."/>
            <person name="Barrangou R."/>
            <person name="Klaenhammer T.R."/>
            <person name="Caufield P.W."/>
            <person name="Cui Y."/>
            <person name="Zhang H."/>
            <person name="O'Toole P.W."/>
        </authorList>
    </citation>
    <scope>NUCLEOTIDE SEQUENCE [LARGE SCALE GENOMIC DNA]</scope>
    <source>
        <strain evidence="9 10">DSM 20623</strain>
    </source>
</reference>
<name>A0A0R2HWC3_CARDV</name>
<sequence length="276" mass="31592">MKTTRYKVTLQYDGTHFAGFQIQPKCRTVQGEIEKALKTMTKGTVIKIQASGRTDAGVHALGQVIHFDYPSEIPPANMLRALNSLTTDEIAFIEAEIVDDQFHARYFTNGKRYQYRVNISKVADPFLRDYTLHHPYPIHMEYLEAALKDIVGTHDFTSFCAVKSGRENKVRTIYEATVTKDETRDELIFEFYGNGFLYNMVRILIGTLMQIANGRRPVTDMKRIIEAKDRQQAGPTALPHGLYLKKVYYLNAAEIAEKIAEKEAWDRQKELSENGD</sequence>
<dbReference type="InterPro" id="IPR020095">
    <property type="entry name" value="PsdUridine_synth_TruA_C"/>
</dbReference>
<comment type="function">
    <text evidence="4">Formation of pseudouridine at positions 38, 39 and 40 in the anticodon stem and loop of transfer RNAs.</text>
</comment>
<comment type="caution">
    <text evidence="4">Lacks conserved residue(s) required for the propagation of feature annotation.</text>
</comment>
<dbReference type="GeneID" id="89587900"/>
<gene>
    <name evidence="4" type="primary">truA</name>
    <name evidence="9" type="ORF">IV74_GL000607</name>
</gene>
<dbReference type="HAMAP" id="MF_00171">
    <property type="entry name" value="TruA"/>
    <property type="match status" value="1"/>
</dbReference>
<dbReference type="NCBIfam" id="TIGR00071">
    <property type="entry name" value="hisT_truA"/>
    <property type="match status" value="1"/>
</dbReference>
<dbReference type="RefSeq" id="WP_034572063.1">
    <property type="nucleotide sequence ID" value="NZ_JQBS01000017.1"/>
</dbReference>
<comment type="catalytic activity">
    <reaction evidence="4 7">
        <text>uridine(38/39/40) in tRNA = pseudouridine(38/39/40) in tRNA</text>
        <dbReference type="Rhea" id="RHEA:22376"/>
        <dbReference type="Rhea" id="RHEA-COMP:10085"/>
        <dbReference type="Rhea" id="RHEA-COMP:10087"/>
        <dbReference type="ChEBI" id="CHEBI:65314"/>
        <dbReference type="ChEBI" id="CHEBI:65315"/>
        <dbReference type="EC" id="5.4.99.12"/>
    </reaction>
</comment>
<evidence type="ECO:0000256" key="7">
    <source>
        <dbReference type="RuleBase" id="RU003792"/>
    </source>
</evidence>
<dbReference type="eggNOG" id="COG0101">
    <property type="taxonomic scope" value="Bacteria"/>
</dbReference>
<feature type="active site" description="Nucleophile" evidence="4 5">
    <location>
        <position position="55"/>
    </location>
</feature>
<keyword evidence="2 4" id="KW-0819">tRNA processing</keyword>
<evidence type="ECO:0000256" key="4">
    <source>
        <dbReference type="HAMAP-Rule" id="MF_00171"/>
    </source>
</evidence>
<feature type="binding site" evidence="4 6">
    <location>
        <position position="113"/>
    </location>
    <ligand>
        <name>substrate</name>
    </ligand>
</feature>
<organism evidence="9 10">
    <name type="scientific">Carnobacterium divergens DSM 20623</name>
    <dbReference type="NCBI Taxonomy" id="1449336"/>
    <lineage>
        <taxon>Bacteria</taxon>
        <taxon>Bacillati</taxon>
        <taxon>Bacillota</taxon>
        <taxon>Bacilli</taxon>
        <taxon>Lactobacillales</taxon>
        <taxon>Carnobacteriaceae</taxon>
        <taxon>Carnobacterium</taxon>
    </lineage>
</organism>
<dbReference type="Proteomes" id="UP000051658">
    <property type="component" value="Unassembled WGS sequence"/>
</dbReference>
<dbReference type="CDD" id="cd02570">
    <property type="entry name" value="PseudoU_synth_EcTruA"/>
    <property type="match status" value="1"/>
</dbReference>
<feature type="domain" description="Pseudouridine synthase I TruA alpha/beta" evidence="8">
    <location>
        <begin position="146"/>
        <end position="249"/>
    </location>
</feature>
<evidence type="ECO:0000256" key="5">
    <source>
        <dbReference type="PIRSR" id="PIRSR001430-1"/>
    </source>
</evidence>
<dbReference type="GO" id="GO:0003723">
    <property type="term" value="F:RNA binding"/>
    <property type="evidence" value="ECO:0007669"/>
    <property type="project" value="InterPro"/>
</dbReference>
<dbReference type="GO" id="GO:0031119">
    <property type="term" value="P:tRNA pseudouridine synthesis"/>
    <property type="evidence" value="ECO:0007669"/>
    <property type="project" value="UniProtKB-UniRule"/>
</dbReference>
<protein>
    <recommendedName>
        <fullName evidence="4">tRNA pseudouridine synthase A</fullName>
        <ecNumber evidence="4">5.4.99.12</ecNumber>
    </recommendedName>
    <alternativeName>
        <fullName evidence="4">tRNA pseudouridine(38-40) synthase</fullName>
    </alternativeName>
    <alternativeName>
        <fullName evidence="4">tRNA pseudouridylate synthase I</fullName>
    </alternativeName>
    <alternativeName>
        <fullName evidence="4">tRNA-uridine isomerase I</fullName>
    </alternativeName>
</protein>
<keyword evidence="3 4" id="KW-0413">Isomerase</keyword>
<evidence type="ECO:0000313" key="9">
    <source>
        <dbReference type="EMBL" id="KRN56959.1"/>
    </source>
</evidence>
<evidence type="ECO:0000256" key="3">
    <source>
        <dbReference type="ARBA" id="ARBA00023235"/>
    </source>
</evidence>
<feature type="domain" description="Pseudouridine synthase I TruA alpha/beta" evidence="8">
    <location>
        <begin position="11"/>
        <end position="106"/>
    </location>
</feature>
<dbReference type="Gene3D" id="3.30.70.580">
    <property type="entry name" value="Pseudouridine synthase I, catalytic domain, N-terminal subdomain"/>
    <property type="match status" value="1"/>
</dbReference>
<evidence type="ECO:0000259" key="8">
    <source>
        <dbReference type="Pfam" id="PF01416"/>
    </source>
</evidence>
<comment type="subunit">
    <text evidence="4">Homodimer.</text>
</comment>
<evidence type="ECO:0000256" key="2">
    <source>
        <dbReference type="ARBA" id="ARBA00022694"/>
    </source>
</evidence>
<dbReference type="PATRIC" id="fig|1449336.4.peg.620"/>
<dbReference type="InterPro" id="IPR020103">
    <property type="entry name" value="PsdUridine_synth_cat_dom_sf"/>
</dbReference>
<dbReference type="AlphaFoldDB" id="A0A0R2HWC3"/>
<proteinExistence type="inferred from homology"/>
<dbReference type="FunFam" id="3.30.70.580:FF:000001">
    <property type="entry name" value="tRNA pseudouridine synthase A"/>
    <property type="match status" value="1"/>
</dbReference>
<dbReference type="InterPro" id="IPR020097">
    <property type="entry name" value="PsdUridine_synth_TruA_a/b_dom"/>
</dbReference>
<evidence type="ECO:0000256" key="6">
    <source>
        <dbReference type="PIRSR" id="PIRSR001430-2"/>
    </source>
</evidence>
<dbReference type="GO" id="GO:0160147">
    <property type="term" value="F:tRNA pseudouridine(38-40) synthase activity"/>
    <property type="evidence" value="ECO:0007669"/>
    <property type="project" value="UniProtKB-EC"/>
</dbReference>
<dbReference type="PANTHER" id="PTHR11142:SF0">
    <property type="entry name" value="TRNA PSEUDOURIDINE SYNTHASE-LIKE 1"/>
    <property type="match status" value="1"/>
</dbReference>
<dbReference type="InterPro" id="IPR020094">
    <property type="entry name" value="TruA/RsuA/RluB/E/F_N"/>
</dbReference>
<dbReference type="PIRSF" id="PIRSF001430">
    <property type="entry name" value="tRNA_psdUrid_synth"/>
    <property type="match status" value="1"/>
</dbReference>
<dbReference type="SUPFAM" id="SSF55120">
    <property type="entry name" value="Pseudouridine synthase"/>
    <property type="match status" value="1"/>
</dbReference>